<evidence type="ECO:0000256" key="9">
    <source>
        <dbReference type="ARBA" id="ARBA00022511"/>
    </source>
</evidence>
<keyword evidence="31 33" id="KW-1160">Virus entry into host cell</keyword>
<evidence type="ECO:0000256" key="30">
    <source>
        <dbReference type="ARBA" id="ARBA00023288"/>
    </source>
</evidence>
<keyword evidence="8" id="KW-1170">Fusion of virus membrane with host endosomal membrane</keyword>
<dbReference type="InterPro" id="IPR000777">
    <property type="entry name" value="HIV1_Gp120"/>
</dbReference>
<keyword evidence="22 33" id="KW-1133">Transmembrane helix</keyword>
<reference evidence="36" key="1">
    <citation type="journal article" date="2014" name="Cell">
        <title>Cooperation of B cell lineages in induction of HIV-1-broadly neutralizing antibodies.</title>
        <authorList>
            <person name="Gao F."/>
            <person name="Bonsignori M."/>
            <person name="Liao H.X."/>
            <person name="Kumar A."/>
            <person name="Xia S.M."/>
            <person name="Lu X."/>
            <person name="Cai F."/>
            <person name="Hwang K.K."/>
            <person name="Song H."/>
            <person name="Zhou T."/>
            <person name="Lynch R.M."/>
            <person name="Alam S.M."/>
            <person name="Moody M.A."/>
            <person name="Ferrari G."/>
            <person name="Berrong M."/>
            <person name="Kelsoe G."/>
            <person name="Shaw G.M."/>
            <person name="Hahn B.H."/>
            <person name="Montefiori D.C."/>
            <person name="Kamanga G."/>
            <person name="Cohen M.S."/>
            <person name="Hraber P."/>
            <person name="Kwong P.D."/>
            <person name="Korber B.T."/>
            <person name="Mascola J.R."/>
            <person name="Kepler T.B."/>
            <person name="Haynes B.F."/>
        </authorList>
    </citation>
    <scope>NUCLEOTIDE SEQUENCE</scope>
    <source>
        <strain evidence="36">703010505_w22_26</strain>
    </source>
</reference>
<keyword evidence="14 33" id="KW-0812">Transmembrane</keyword>
<evidence type="ECO:0000256" key="24">
    <source>
        <dbReference type="ARBA" id="ARBA00023054"/>
    </source>
</evidence>
<keyword evidence="26" id="KW-0564">Palmitate</keyword>
<dbReference type="GO" id="GO:0044175">
    <property type="term" value="C:host cell endosome membrane"/>
    <property type="evidence" value="ECO:0007669"/>
    <property type="project" value="UniProtKB-SubCell"/>
</dbReference>
<evidence type="ECO:0000256" key="2">
    <source>
        <dbReference type="ARBA" id="ARBA00004433"/>
    </source>
</evidence>
<evidence type="ECO:0000256" key="19">
    <source>
        <dbReference type="ARBA" id="ARBA00022870"/>
    </source>
</evidence>
<keyword evidence="7 33" id="KW-1168">Fusion of virus membrane with host membrane</keyword>
<dbReference type="CDD" id="cd09909">
    <property type="entry name" value="HIV-1-like_HR1-HR2"/>
    <property type="match status" value="1"/>
</dbReference>
<keyword evidence="25 33" id="KW-0472">Membrane</keyword>
<evidence type="ECO:0000256" key="13">
    <source>
        <dbReference type="ARBA" id="ARBA00022685"/>
    </source>
</evidence>
<dbReference type="SUPFAM" id="SSF58069">
    <property type="entry name" value="Virus ectodomain"/>
    <property type="match status" value="1"/>
</dbReference>
<keyword evidence="21" id="KW-1164">Virus endocytosis by host</keyword>
<dbReference type="GO" id="GO:0019062">
    <property type="term" value="P:virion attachment to host cell"/>
    <property type="evidence" value="ECO:0007669"/>
    <property type="project" value="UniProtKB-UniRule"/>
</dbReference>
<keyword evidence="27" id="KW-1015">Disulfide bond</keyword>
<dbReference type="Gene3D" id="1.20.5.490">
    <property type="entry name" value="Single helix bin"/>
    <property type="match status" value="1"/>
</dbReference>
<evidence type="ECO:0000256" key="31">
    <source>
        <dbReference type="ARBA" id="ARBA00023296"/>
    </source>
</evidence>
<dbReference type="EMBL" id="KM284720">
    <property type="protein sequence ID" value="AIZ13347.1"/>
    <property type="molecule type" value="Genomic_RNA"/>
</dbReference>
<evidence type="ECO:0000256" key="10">
    <source>
        <dbReference type="ARBA" id="ARBA00022570"/>
    </source>
</evidence>
<dbReference type="GO" id="GO:0075512">
    <property type="term" value="P:clathrin-dependent endocytosis of virus by host cell"/>
    <property type="evidence" value="ECO:0007669"/>
    <property type="project" value="UniProtKB-KW"/>
</dbReference>
<organismHost>
    <name type="scientific">Homo sapiens</name>
    <name type="common">Human</name>
    <dbReference type="NCBI Taxonomy" id="9606"/>
</organismHost>
<dbReference type="FunFam" id="1.20.5.490:FF:000001">
    <property type="entry name" value="Envelope glycoprotein gp160"/>
    <property type="match status" value="1"/>
</dbReference>
<evidence type="ECO:0000256" key="6">
    <source>
        <dbReference type="ARBA" id="ARBA00004650"/>
    </source>
</evidence>
<dbReference type="GO" id="GO:0039654">
    <property type="term" value="P:fusion of virus membrane with host endosome membrane"/>
    <property type="evidence" value="ECO:0007669"/>
    <property type="project" value="UniProtKB-KW"/>
</dbReference>
<dbReference type="GO" id="GO:0005198">
    <property type="term" value="F:structural molecule activity"/>
    <property type="evidence" value="ECO:0007669"/>
    <property type="project" value="InterPro"/>
</dbReference>
<dbReference type="GO" id="GO:0055036">
    <property type="term" value="C:virion membrane"/>
    <property type="evidence" value="ECO:0007669"/>
    <property type="project" value="UniProtKB-SubCell"/>
</dbReference>
<dbReference type="FunFam" id="2.170.40.20:FF:000003">
    <property type="entry name" value="Envelope glycoprotein gp160"/>
    <property type="match status" value="1"/>
</dbReference>
<keyword evidence="11 33" id="KW-0945">Host-virus interaction</keyword>
<dbReference type="Gene3D" id="1.10.287.210">
    <property type="match status" value="1"/>
</dbReference>
<keyword evidence="28" id="KW-0325">Glycoprotein</keyword>
<evidence type="ECO:0000256" key="21">
    <source>
        <dbReference type="ARBA" id="ARBA00022890"/>
    </source>
</evidence>
<evidence type="ECO:0000256" key="18">
    <source>
        <dbReference type="ARBA" id="ARBA00022844"/>
    </source>
</evidence>
<dbReference type="FunFam" id="1.10.287.210:FF:000001">
    <property type="entry name" value="Envelope glycoprotein gp160"/>
    <property type="match status" value="1"/>
</dbReference>
<evidence type="ECO:0000256" key="22">
    <source>
        <dbReference type="ARBA" id="ARBA00022989"/>
    </source>
</evidence>
<evidence type="ECO:0000256" key="29">
    <source>
        <dbReference type="ARBA" id="ARBA00023280"/>
    </source>
</evidence>
<evidence type="ECO:0000256" key="1">
    <source>
        <dbReference type="ARBA" id="ARBA00004402"/>
    </source>
</evidence>
<keyword evidence="13 33" id="KW-0165">Cleavage on pair of basic residues</keyword>
<name>A0A0A7HZ65_HV1</name>
<sequence>MRVMGIQRNYPQWWIWSMLGFWMLMICNGMWVTVYYGVPVWKEAKTTLFCASDAKAYEKEVHNVWATHACVPTDPNPQEMVLKNVTENFNMWKNDMVDQMHEDVISLWDQSLKPCVKLTPLCVTLNCTNATNATASNSSIIEGMKNCSFNITTELRDKREKKNALFYKLDIVQLDGNSSQYRLINCNTSVITQACPKVSFDPIPIHYCAPAGYAILKCNNKTFTGTGSCNNVSTVQCTHGIKPVVSTQLLLNGSLAEGEIIIRSENITNNGKTIIVHLNESVKIECTRPNNKTRTSIRIGPGQAFYATGQVIGDIREAYCNISESKWNETLQRVSKKLKEYFPHKNITFQPSSGGDLEITTHSFNCGGEFFYCNTSSLFNRTYMANSTDMANSTETNSTRIITIHCRIKQIINMWQEVGRAMYAPPIAGNITCISNITGLLLTRDGGKNNTETFRPGGGNMKDNWRSELYKYKVVEVKPLGVAPTNARRRVVEREKRAVGMGAVFLGFLGAAGSTMGAASITLTVQARQLLSGIVQQQSNLLKAIEAQQHMLKLTVWGIKQLQARVLALERYLKDQQLLGMWGCSGKLICTTNVYWNSSWSNKTYGDIWDNMTWMQWEREISNYTEIIYELLEESQNQQEKNEQDLLALDRWNSLWNWFNITNWLWYIKIFIMIVGGLIGLSNNFCCAFFSK</sequence>
<feature type="transmembrane region" description="Helical" evidence="33">
    <location>
        <begin position="13"/>
        <end position="38"/>
    </location>
</feature>
<evidence type="ECO:0000256" key="5">
    <source>
        <dbReference type="ARBA" id="ARBA00004578"/>
    </source>
</evidence>
<evidence type="ECO:0000256" key="32">
    <source>
        <dbReference type="ARBA" id="ARBA00062028"/>
    </source>
</evidence>
<comment type="subcellular location">
    <subcellularLocation>
        <location evidence="3">Host cell membrane</location>
        <topology evidence="3">Peripheral membrane protein</topology>
    </subcellularLocation>
    <subcellularLocation>
        <location evidence="1">Host cell membrane</location>
        <topology evidence="1">Single-pass type I membrane protein</topology>
    </subcellularLocation>
    <subcellularLocation>
        <location evidence="2">Host endosome membrane</location>
        <topology evidence="2">Peripheral membrane protein</topology>
    </subcellularLocation>
    <subcellularLocation>
        <location evidence="5">Host endosome membrane</location>
        <topology evidence="5">Single-pass type I membrane protein</topology>
    </subcellularLocation>
    <subcellularLocation>
        <location evidence="6">Virion membrane</location>
        <topology evidence="6">Peripheral membrane protein</topology>
    </subcellularLocation>
    <subcellularLocation>
        <location evidence="4">Virion membrane</location>
        <topology evidence="4">Single-pass type I membrane protein</topology>
    </subcellularLocation>
</comment>
<evidence type="ECO:0000256" key="12">
    <source>
        <dbReference type="ARBA" id="ARBA00022595"/>
    </source>
</evidence>
<dbReference type="Gene3D" id="2.170.40.20">
    <property type="entry name" value="Human immunodeficiency virus 1, Gp160, envelope glycoprotein"/>
    <property type="match status" value="2"/>
</dbReference>
<evidence type="ECO:0000256" key="28">
    <source>
        <dbReference type="ARBA" id="ARBA00023180"/>
    </source>
</evidence>
<proteinExistence type="predicted"/>
<evidence type="ECO:0000256" key="33">
    <source>
        <dbReference type="RuleBase" id="RU363095"/>
    </source>
</evidence>
<evidence type="ECO:0000256" key="23">
    <source>
        <dbReference type="ARBA" id="ARBA00023046"/>
    </source>
</evidence>
<dbReference type="InterPro" id="IPR036377">
    <property type="entry name" value="Gp120_core_sf"/>
</dbReference>
<organism evidence="36">
    <name type="scientific">Human immunodeficiency virus type 1</name>
    <name type="common">HIV-1</name>
    <dbReference type="NCBI Taxonomy" id="11676"/>
    <lineage>
        <taxon>Viruses</taxon>
        <taxon>Riboviria</taxon>
        <taxon>Pararnavirae</taxon>
        <taxon>Artverviricota</taxon>
        <taxon>Revtraviricetes</taxon>
        <taxon>Ortervirales</taxon>
        <taxon>Retroviridae</taxon>
        <taxon>Orthoretrovirinae</taxon>
        <taxon>Lentivirus</taxon>
        <taxon>Lentivirus humimdef1</taxon>
    </lineage>
</organism>
<comment type="domain">
    <text evidence="33">The 17 amino acids long immunosuppressive region is present in many retroviral envelope proteins. Synthetic peptides derived from this relatively conserved sequence inhibit immune function in vitro and in vivo.</text>
</comment>
<evidence type="ECO:0000256" key="11">
    <source>
        <dbReference type="ARBA" id="ARBA00022581"/>
    </source>
</evidence>
<evidence type="ECO:0000256" key="3">
    <source>
        <dbReference type="ARBA" id="ARBA00004505"/>
    </source>
</evidence>
<dbReference type="GO" id="GO:0019031">
    <property type="term" value="C:viral envelope"/>
    <property type="evidence" value="ECO:0007669"/>
    <property type="project" value="UniProtKB-KW"/>
</dbReference>
<feature type="domain" description="Retroviral envelope protein GP41-like" evidence="35">
    <location>
        <begin position="516"/>
        <end position="678"/>
    </location>
</feature>
<evidence type="ECO:0000256" key="20">
    <source>
        <dbReference type="ARBA" id="ARBA00022879"/>
    </source>
</evidence>
<keyword evidence="30" id="KW-0449">Lipoprotein</keyword>
<keyword evidence="20 33" id="KW-0261">Viral envelope protein</keyword>
<feature type="domain" description="Human immunodeficiency virus 1 envelope glycoprotein Gp120" evidence="34">
    <location>
        <begin position="142"/>
        <end position="497"/>
    </location>
</feature>
<evidence type="ECO:0000256" key="15">
    <source>
        <dbReference type="ARBA" id="ARBA00022703"/>
    </source>
</evidence>
<keyword evidence="17 33" id="KW-1161">Viral attachment to host cell</keyword>
<keyword evidence="19 33" id="KW-1043">Host membrane</keyword>
<feature type="transmembrane region" description="Helical" evidence="33">
    <location>
        <begin position="664"/>
        <end position="690"/>
    </location>
</feature>
<keyword evidence="18 33" id="KW-0946">Virion</keyword>
<dbReference type="Pfam" id="PF00517">
    <property type="entry name" value="GP41"/>
    <property type="match status" value="1"/>
</dbReference>
<keyword evidence="10" id="KW-1165">Clathrin-mediated endocytosis of virus by host</keyword>
<comment type="caution">
    <text evidence="33">Lacks conserved residue(s) required for the propagation of feature annotation.</text>
</comment>
<dbReference type="FunFam" id="2.170.40.20:FF:000001">
    <property type="entry name" value="Envelope glycoprotein gp160"/>
    <property type="match status" value="1"/>
</dbReference>
<dbReference type="GO" id="GO:0020002">
    <property type="term" value="C:host cell plasma membrane"/>
    <property type="evidence" value="ECO:0007669"/>
    <property type="project" value="UniProtKB-SubCell"/>
</dbReference>
<keyword evidence="12 33" id="KW-1162">Viral penetration into host cytoplasm</keyword>
<evidence type="ECO:0000259" key="34">
    <source>
        <dbReference type="Pfam" id="PF00516"/>
    </source>
</evidence>
<comment type="subunit">
    <text evidence="32">The mature envelope protein (Env) consists of a homotrimer of non-covalently associated gp120-gp41 heterodimers. The resulting complex protrudes from the virus surface as a spike. There seems to be as few as 10 spikes on the average virion. Interacts with host CD4, CCR5 and CXCR4. Gp120 also interacts with the C-type lectins CD209/DC-SIGN and CLEC4M/DC-SIGNR (collectively referred to as DC-SIGN(R)). Gp120 and gp41 interact with GalCer. Gp120 interacts with host ITGA4/ITGB7 complex; on CD4+ T-cells, this interaction results in rapid activation of integrin ITGAL/LFA-1, which facilitates efficient cell-to-cell spreading of HIV-1. Gp120 interacts with cell-associated heparan sulfate; this interaction increases virus infectivity on permissive cells and may be involved in infection of CD4- cells.</text>
</comment>
<accession>A0A0A7HZ65</accession>
<keyword evidence="16" id="KW-0732">Signal</keyword>
<evidence type="ECO:0000256" key="26">
    <source>
        <dbReference type="ARBA" id="ARBA00023139"/>
    </source>
</evidence>
<gene>
    <name evidence="36" type="primary">env</name>
</gene>
<evidence type="ECO:0000313" key="36">
    <source>
        <dbReference type="EMBL" id="AIZ13347.1"/>
    </source>
</evidence>
<evidence type="ECO:0000256" key="14">
    <source>
        <dbReference type="ARBA" id="ARBA00022692"/>
    </source>
</evidence>
<evidence type="ECO:0000259" key="35">
    <source>
        <dbReference type="Pfam" id="PF00517"/>
    </source>
</evidence>
<keyword evidence="9 33" id="KW-1032">Host cell membrane</keyword>
<keyword evidence="15 33" id="KW-0053">Apoptosis</keyword>
<evidence type="ECO:0000256" key="16">
    <source>
        <dbReference type="ARBA" id="ARBA00022729"/>
    </source>
</evidence>
<evidence type="ECO:0000256" key="4">
    <source>
        <dbReference type="ARBA" id="ARBA00004563"/>
    </source>
</evidence>
<evidence type="ECO:0000256" key="17">
    <source>
        <dbReference type="ARBA" id="ARBA00022804"/>
    </source>
</evidence>
<evidence type="ECO:0000256" key="8">
    <source>
        <dbReference type="ARBA" id="ARBA00022510"/>
    </source>
</evidence>
<dbReference type="Pfam" id="PF00516">
    <property type="entry name" value="GP120"/>
    <property type="match status" value="2"/>
</dbReference>
<feature type="domain" description="Human immunodeficiency virus 1 envelope glycoprotein Gp120" evidence="34">
    <location>
        <begin position="30"/>
        <end position="136"/>
    </location>
</feature>
<dbReference type="SUPFAM" id="SSF56502">
    <property type="entry name" value="gp120 core"/>
    <property type="match status" value="2"/>
</dbReference>
<protein>
    <recommendedName>
        <fullName evidence="33">Envelope glycoprotein gp160</fullName>
    </recommendedName>
    <component>
        <recommendedName>
            <fullName evidence="33">Surface protein gp120</fullName>
            <shortName evidence="33">SU</shortName>
        </recommendedName>
        <alternativeName>
            <fullName evidence="33">Glycoprotein 120</fullName>
            <shortName evidence="33">gp120</shortName>
        </alternativeName>
    </component>
    <component>
        <recommendedName>
            <fullName evidence="33">Transmembrane protein gp41</fullName>
            <shortName evidence="33">TM</shortName>
        </recommendedName>
    </component>
</protein>
<evidence type="ECO:0000256" key="27">
    <source>
        <dbReference type="ARBA" id="ARBA00023157"/>
    </source>
</evidence>
<dbReference type="InterPro" id="IPR000328">
    <property type="entry name" value="GP41-like"/>
</dbReference>
<evidence type="ECO:0000256" key="7">
    <source>
        <dbReference type="ARBA" id="ARBA00022506"/>
    </source>
</evidence>
<keyword evidence="23 33" id="KW-1039">Host endosome</keyword>
<evidence type="ECO:0000256" key="25">
    <source>
        <dbReference type="ARBA" id="ARBA00023136"/>
    </source>
</evidence>
<keyword evidence="29" id="KW-0899">Viral immunoevasion</keyword>
<keyword evidence="24" id="KW-0175">Coiled coil</keyword>